<dbReference type="InterPro" id="IPR003680">
    <property type="entry name" value="Flavodoxin_fold"/>
</dbReference>
<proteinExistence type="predicted"/>
<gene>
    <name evidence="3" type="ORF">FD19_GL001784</name>
</gene>
<feature type="domain" description="Flavodoxin-like fold" evidence="2">
    <location>
        <begin position="11"/>
        <end position="175"/>
    </location>
</feature>
<evidence type="ECO:0000256" key="1">
    <source>
        <dbReference type="ARBA" id="ARBA00023002"/>
    </source>
</evidence>
<dbReference type="GO" id="GO:0010181">
    <property type="term" value="F:FMN binding"/>
    <property type="evidence" value="ECO:0007669"/>
    <property type="project" value="TreeGrafter"/>
</dbReference>
<dbReference type="PANTHER" id="PTHR47307">
    <property type="entry name" value="GLUTATHIONE-REGULATED POTASSIUM-EFFLUX SYSTEM ANCILLARY PROTEIN KEFG"/>
    <property type="match status" value="1"/>
</dbReference>
<evidence type="ECO:0000313" key="3">
    <source>
        <dbReference type="EMBL" id="KRM86595.1"/>
    </source>
</evidence>
<dbReference type="Proteomes" id="UP000051789">
    <property type="component" value="Unassembled WGS sequence"/>
</dbReference>
<dbReference type="InterPro" id="IPR029039">
    <property type="entry name" value="Flavoprotein-like_sf"/>
</dbReference>
<dbReference type="Pfam" id="PF02525">
    <property type="entry name" value="Flavodoxin_2"/>
    <property type="match status" value="1"/>
</dbReference>
<dbReference type="Gene3D" id="3.40.50.360">
    <property type="match status" value="1"/>
</dbReference>
<dbReference type="STRING" id="1423810.FD19_GL001784"/>
<dbReference type="EMBL" id="AYZK01000007">
    <property type="protein sequence ID" value="KRM86595.1"/>
    <property type="molecule type" value="Genomic_DNA"/>
</dbReference>
<keyword evidence="4" id="KW-1185">Reference proteome</keyword>
<dbReference type="InterPro" id="IPR046980">
    <property type="entry name" value="KefG/KefF"/>
</dbReference>
<name>A0A0R2CG22_9LACO</name>
<sequence length="231" mass="25395">MADKDDGGAAMQTLIIVSHPDIDGSTSQAFLRATAALEPHTEWVHLDGLEPAARHQLWSRVQAADRIIFQFPLYWYGAPASLWAWLDDEWTDHQVSAARAGELRGKALGLVVTTGHPSAAFRVGGSENVTLDQLMVPFWSLARKAAMVPLPALYINDFAHQSDAARAQTYIQYRQLLSMPHPGAPAELAAWFAQRARALGDELTATELTDRDDELAQLRGVVGDLRRGDDD</sequence>
<dbReference type="PANTHER" id="PTHR47307:SF1">
    <property type="entry name" value="GLUTATHIONE-REGULATED POTASSIUM-EFFLUX SYSTEM ANCILLARY PROTEIN KEFG"/>
    <property type="match status" value="1"/>
</dbReference>
<protein>
    <submittedName>
        <fullName evidence="3">NAD(P)H oxidoreductase</fullName>
    </submittedName>
</protein>
<comment type="caution">
    <text evidence="3">The sequence shown here is derived from an EMBL/GenBank/DDBJ whole genome shotgun (WGS) entry which is preliminary data.</text>
</comment>
<dbReference type="GO" id="GO:0003955">
    <property type="term" value="F:NAD(P)H dehydrogenase (quinone) activity"/>
    <property type="evidence" value="ECO:0007669"/>
    <property type="project" value="TreeGrafter"/>
</dbReference>
<reference evidence="3 4" key="1">
    <citation type="journal article" date="2015" name="Genome Announc.">
        <title>Expanding the biotechnology potential of lactobacilli through comparative genomics of 213 strains and associated genera.</title>
        <authorList>
            <person name="Sun Z."/>
            <person name="Harris H.M."/>
            <person name="McCann A."/>
            <person name="Guo C."/>
            <person name="Argimon S."/>
            <person name="Zhang W."/>
            <person name="Yang X."/>
            <person name="Jeffery I.B."/>
            <person name="Cooney J.C."/>
            <person name="Kagawa T.F."/>
            <person name="Liu W."/>
            <person name="Song Y."/>
            <person name="Salvetti E."/>
            <person name="Wrobel A."/>
            <person name="Rasinkangas P."/>
            <person name="Parkhill J."/>
            <person name="Rea M.C."/>
            <person name="O'Sullivan O."/>
            <person name="Ritari J."/>
            <person name="Douillard F.P."/>
            <person name="Paul Ross R."/>
            <person name="Yang R."/>
            <person name="Briner A.E."/>
            <person name="Felis G.E."/>
            <person name="de Vos W.M."/>
            <person name="Barrangou R."/>
            <person name="Klaenhammer T.R."/>
            <person name="Caufield P.W."/>
            <person name="Cui Y."/>
            <person name="Zhang H."/>
            <person name="O'Toole P.W."/>
        </authorList>
    </citation>
    <scope>NUCLEOTIDE SEQUENCE [LARGE SCALE GENOMIC DNA]</scope>
    <source>
        <strain evidence="3 4">DSM 22698</strain>
    </source>
</reference>
<dbReference type="PATRIC" id="fig|1423810.4.peg.1832"/>
<accession>A0A0R2CG22</accession>
<dbReference type="GO" id="GO:0009055">
    <property type="term" value="F:electron transfer activity"/>
    <property type="evidence" value="ECO:0007669"/>
    <property type="project" value="TreeGrafter"/>
</dbReference>
<organism evidence="3 4">
    <name type="scientific">Lacticaseibacillus thailandensis DSM 22698 = JCM 13996</name>
    <dbReference type="NCBI Taxonomy" id="1423810"/>
    <lineage>
        <taxon>Bacteria</taxon>
        <taxon>Bacillati</taxon>
        <taxon>Bacillota</taxon>
        <taxon>Bacilli</taxon>
        <taxon>Lactobacillales</taxon>
        <taxon>Lactobacillaceae</taxon>
        <taxon>Lacticaseibacillus</taxon>
    </lineage>
</organism>
<keyword evidence="1" id="KW-0560">Oxidoreductase</keyword>
<dbReference type="AlphaFoldDB" id="A0A0R2CG22"/>
<dbReference type="OrthoDB" id="9798454at2"/>
<evidence type="ECO:0000259" key="2">
    <source>
        <dbReference type="Pfam" id="PF02525"/>
    </source>
</evidence>
<evidence type="ECO:0000313" key="4">
    <source>
        <dbReference type="Proteomes" id="UP000051789"/>
    </source>
</evidence>
<dbReference type="SUPFAM" id="SSF52218">
    <property type="entry name" value="Flavoproteins"/>
    <property type="match status" value="1"/>
</dbReference>